<name>A0ABU2JK59_9ACTN</name>
<evidence type="ECO:0000313" key="6">
    <source>
        <dbReference type="EMBL" id="MDT0265368.1"/>
    </source>
</evidence>
<dbReference type="Gene3D" id="1.10.357.10">
    <property type="entry name" value="Tetracycline Repressor, domain 2"/>
    <property type="match status" value="1"/>
</dbReference>
<evidence type="ECO:0000313" key="7">
    <source>
        <dbReference type="Proteomes" id="UP001183410"/>
    </source>
</evidence>
<comment type="caution">
    <text evidence="6">The sequence shown here is derived from an EMBL/GenBank/DDBJ whole genome shotgun (WGS) entry which is preliminary data.</text>
</comment>
<evidence type="ECO:0000256" key="3">
    <source>
        <dbReference type="ARBA" id="ARBA00023163"/>
    </source>
</evidence>
<protein>
    <submittedName>
        <fullName evidence="6">TetR family transcriptional regulator</fullName>
    </submittedName>
</protein>
<dbReference type="PANTHER" id="PTHR30055">
    <property type="entry name" value="HTH-TYPE TRANSCRIPTIONAL REGULATOR RUTR"/>
    <property type="match status" value="1"/>
</dbReference>
<reference evidence="7" key="1">
    <citation type="submission" date="2023-07" db="EMBL/GenBank/DDBJ databases">
        <title>30 novel species of actinomycetes from the DSMZ collection.</title>
        <authorList>
            <person name="Nouioui I."/>
        </authorList>
    </citation>
    <scope>NUCLEOTIDE SEQUENCE [LARGE SCALE GENOMIC DNA]</scope>
    <source>
        <strain evidence="7">DSM 44915</strain>
    </source>
</reference>
<dbReference type="InterPro" id="IPR041347">
    <property type="entry name" value="MftR_C"/>
</dbReference>
<keyword evidence="2 4" id="KW-0238">DNA-binding</keyword>
<keyword evidence="1" id="KW-0805">Transcription regulation</keyword>
<dbReference type="SUPFAM" id="SSF46689">
    <property type="entry name" value="Homeodomain-like"/>
    <property type="match status" value="1"/>
</dbReference>
<dbReference type="Gene3D" id="1.10.10.60">
    <property type="entry name" value="Homeodomain-like"/>
    <property type="match status" value="1"/>
</dbReference>
<dbReference type="RefSeq" id="WP_311664626.1">
    <property type="nucleotide sequence ID" value="NZ_JAVREO010000002.1"/>
</dbReference>
<dbReference type="InterPro" id="IPR009057">
    <property type="entry name" value="Homeodomain-like_sf"/>
</dbReference>
<evidence type="ECO:0000256" key="2">
    <source>
        <dbReference type="ARBA" id="ARBA00023125"/>
    </source>
</evidence>
<accession>A0ABU2JK59</accession>
<dbReference type="PRINTS" id="PR00455">
    <property type="entry name" value="HTHTETR"/>
</dbReference>
<keyword evidence="7" id="KW-1185">Reference proteome</keyword>
<dbReference type="Proteomes" id="UP001183410">
    <property type="component" value="Unassembled WGS sequence"/>
</dbReference>
<feature type="DNA-binding region" description="H-T-H motif" evidence="4">
    <location>
        <begin position="40"/>
        <end position="59"/>
    </location>
</feature>
<dbReference type="Pfam" id="PF00440">
    <property type="entry name" value="TetR_N"/>
    <property type="match status" value="1"/>
</dbReference>
<dbReference type="InterPro" id="IPR050109">
    <property type="entry name" value="HTH-type_TetR-like_transc_reg"/>
</dbReference>
<dbReference type="PANTHER" id="PTHR30055:SF234">
    <property type="entry name" value="HTH-TYPE TRANSCRIPTIONAL REGULATOR BETI"/>
    <property type="match status" value="1"/>
</dbReference>
<dbReference type="InterPro" id="IPR001647">
    <property type="entry name" value="HTH_TetR"/>
</dbReference>
<dbReference type="Pfam" id="PF17754">
    <property type="entry name" value="TetR_C_14"/>
    <property type="match status" value="1"/>
</dbReference>
<gene>
    <name evidence="6" type="ORF">RM844_03575</name>
</gene>
<feature type="domain" description="HTH tetR-type" evidence="5">
    <location>
        <begin position="17"/>
        <end position="77"/>
    </location>
</feature>
<organism evidence="6 7">
    <name type="scientific">Streptomyces chisholmiae</name>
    <dbReference type="NCBI Taxonomy" id="3075540"/>
    <lineage>
        <taxon>Bacteria</taxon>
        <taxon>Bacillati</taxon>
        <taxon>Actinomycetota</taxon>
        <taxon>Actinomycetes</taxon>
        <taxon>Kitasatosporales</taxon>
        <taxon>Streptomycetaceae</taxon>
        <taxon>Streptomyces</taxon>
    </lineage>
</organism>
<proteinExistence type="predicted"/>
<evidence type="ECO:0000256" key="1">
    <source>
        <dbReference type="ARBA" id="ARBA00023015"/>
    </source>
</evidence>
<evidence type="ECO:0000259" key="5">
    <source>
        <dbReference type="PROSITE" id="PS50977"/>
    </source>
</evidence>
<keyword evidence="3" id="KW-0804">Transcription</keyword>
<evidence type="ECO:0000256" key="4">
    <source>
        <dbReference type="PROSITE-ProRule" id="PRU00335"/>
    </source>
</evidence>
<sequence>MSCPSLVPPGLRERKKLRTRRAILDAAYPLFAEQGFEATTVDQIAAAADVSTSTFFRYFPTKEDLVFSEDEAPHGPSLTEVLCARPAEEPPLTALRHAIRDSLAQARTQPGALERARQRMLLVAEVPSVRARLPEVMARSDRALAEALAERTGRPVDSLETRVLVGAVLGGFREALQYWATAERDTDVGELVDRALDTLTRQLSD</sequence>
<dbReference type="EMBL" id="JAVREO010000002">
    <property type="protein sequence ID" value="MDT0265368.1"/>
    <property type="molecule type" value="Genomic_DNA"/>
</dbReference>
<dbReference type="PROSITE" id="PS50977">
    <property type="entry name" value="HTH_TETR_2"/>
    <property type="match status" value="1"/>
</dbReference>